<feature type="chain" id="PRO_5032448000" evidence="5">
    <location>
        <begin position="26"/>
        <end position="285"/>
    </location>
</feature>
<dbReference type="GO" id="GO:0030313">
    <property type="term" value="C:cell envelope"/>
    <property type="evidence" value="ECO:0007669"/>
    <property type="project" value="UniProtKB-SubCell"/>
</dbReference>
<dbReference type="PANTHER" id="PTHR35936:SF17">
    <property type="entry name" value="ARGININE-BINDING EXTRACELLULAR PROTEIN ARTP"/>
    <property type="match status" value="1"/>
</dbReference>
<dbReference type="Gene3D" id="3.40.190.10">
    <property type="entry name" value="Periplasmic binding protein-like II"/>
    <property type="match status" value="2"/>
</dbReference>
<evidence type="ECO:0000256" key="3">
    <source>
        <dbReference type="ARBA" id="ARBA00022729"/>
    </source>
</evidence>
<name>A0A838BG03_9HYPH</name>
<accession>A0A838BG03</accession>
<organism evidence="7 8">
    <name type="scientific">Microvirga mediterraneensis</name>
    <dbReference type="NCBI Taxonomy" id="2754695"/>
    <lineage>
        <taxon>Bacteria</taxon>
        <taxon>Pseudomonadati</taxon>
        <taxon>Pseudomonadota</taxon>
        <taxon>Alphaproteobacteria</taxon>
        <taxon>Hyphomicrobiales</taxon>
        <taxon>Methylobacteriaceae</taxon>
        <taxon>Microvirga</taxon>
    </lineage>
</organism>
<dbReference type="InterPro" id="IPR018313">
    <property type="entry name" value="SBP_3_CS"/>
</dbReference>
<comment type="caution">
    <text evidence="7">The sequence shown here is derived from an EMBL/GenBank/DDBJ whole genome shotgun (WGS) entry which is preliminary data.</text>
</comment>
<dbReference type="EMBL" id="JACDXJ010000001">
    <property type="protein sequence ID" value="MBA1154508.1"/>
    <property type="molecule type" value="Genomic_DNA"/>
</dbReference>
<proteinExistence type="inferred from homology"/>
<dbReference type="SMART" id="SM00062">
    <property type="entry name" value="PBPb"/>
    <property type="match status" value="1"/>
</dbReference>
<dbReference type="InterPro" id="IPR001638">
    <property type="entry name" value="Solute-binding_3/MltF_N"/>
</dbReference>
<dbReference type="PROSITE" id="PS01039">
    <property type="entry name" value="SBP_BACTERIAL_3"/>
    <property type="match status" value="1"/>
</dbReference>
<feature type="domain" description="Solute-binding protein family 3/N-terminal" evidence="6">
    <location>
        <begin position="32"/>
        <end position="281"/>
    </location>
</feature>
<protein>
    <submittedName>
        <fullName evidence="7">Transporter substrate-binding domain-containing protein</fullName>
    </submittedName>
</protein>
<dbReference type="AlphaFoldDB" id="A0A838BG03"/>
<comment type="subcellular location">
    <subcellularLocation>
        <location evidence="1">Cell envelope</location>
    </subcellularLocation>
</comment>
<evidence type="ECO:0000259" key="6">
    <source>
        <dbReference type="SMART" id="SM00062"/>
    </source>
</evidence>
<evidence type="ECO:0000313" key="8">
    <source>
        <dbReference type="Proteomes" id="UP000572984"/>
    </source>
</evidence>
<evidence type="ECO:0000256" key="1">
    <source>
        <dbReference type="ARBA" id="ARBA00004196"/>
    </source>
</evidence>
<keyword evidence="8" id="KW-1185">Reference proteome</keyword>
<evidence type="ECO:0000256" key="2">
    <source>
        <dbReference type="ARBA" id="ARBA00010333"/>
    </source>
</evidence>
<comment type="similarity">
    <text evidence="2 4">Belongs to the bacterial solute-binding protein 3 family.</text>
</comment>
<gene>
    <name evidence="7" type="ORF">H0S73_00025</name>
</gene>
<dbReference type="PANTHER" id="PTHR35936">
    <property type="entry name" value="MEMBRANE-BOUND LYTIC MUREIN TRANSGLYCOSYLASE F"/>
    <property type="match status" value="1"/>
</dbReference>
<evidence type="ECO:0000256" key="4">
    <source>
        <dbReference type="RuleBase" id="RU003744"/>
    </source>
</evidence>
<sequence>MKIIGKILAFALTGAALALGTGATAQEKTWTKVRIATEGAFAPWNFTKPDGTLDGFEIDLYKDLCKRMKVECTIEAQSFDGIIPAPNAGKFDAIMAGMSATAKREEVMAFTQPYGTTGQTFAVLKSGPLVNMPLNGKIFSLATNEAGAAAAIEELKPVLKGKTIGVQGSSIAANFLDKYLKGTAEIREYKTTEQHDLDLTAGRIDLIMASTAYLSGAAAKVGNEEMTLVGPRFQGGMLGRGSSVGLRKSDPELKALFDKAITEAKADGTIEKLSMKYFGFDVTPR</sequence>
<feature type="signal peptide" evidence="5">
    <location>
        <begin position="1"/>
        <end position="25"/>
    </location>
</feature>
<reference evidence="7 8" key="1">
    <citation type="submission" date="2020-07" db="EMBL/GenBank/DDBJ databases">
        <title>Draft genome and description of Microvirga mediterraneensis Marseille-Q2068 sp. nov.</title>
        <authorList>
            <person name="Boxberger M."/>
        </authorList>
    </citation>
    <scope>NUCLEOTIDE SEQUENCE [LARGE SCALE GENOMIC DNA]</scope>
    <source>
        <strain evidence="7 8">Marseille-Q2068</strain>
    </source>
</reference>
<dbReference type="Pfam" id="PF00497">
    <property type="entry name" value="SBP_bac_3"/>
    <property type="match status" value="1"/>
</dbReference>
<dbReference type="RefSeq" id="WP_181050210.1">
    <property type="nucleotide sequence ID" value="NZ_JACDXJ010000001.1"/>
</dbReference>
<evidence type="ECO:0000313" key="7">
    <source>
        <dbReference type="EMBL" id="MBA1154508.1"/>
    </source>
</evidence>
<evidence type="ECO:0000256" key="5">
    <source>
        <dbReference type="SAM" id="SignalP"/>
    </source>
</evidence>
<keyword evidence="3 5" id="KW-0732">Signal</keyword>
<dbReference type="Proteomes" id="UP000572984">
    <property type="component" value="Unassembled WGS sequence"/>
</dbReference>
<dbReference type="SUPFAM" id="SSF53850">
    <property type="entry name" value="Periplasmic binding protein-like II"/>
    <property type="match status" value="1"/>
</dbReference>